<dbReference type="Proteomes" id="UP000284842">
    <property type="component" value="Unassembled WGS sequence"/>
</dbReference>
<evidence type="ECO:0000256" key="1">
    <source>
        <dbReference type="SAM" id="MobiDB-lite"/>
    </source>
</evidence>
<reference evidence="2 3" key="1">
    <citation type="journal article" date="2018" name="Evol. Lett.">
        <title>Horizontal gene cluster transfer increased hallucinogenic mushroom diversity.</title>
        <authorList>
            <person name="Reynolds H.T."/>
            <person name="Vijayakumar V."/>
            <person name="Gluck-Thaler E."/>
            <person name="Korotkin H.B."/>
            <person name="Matheny P.B."/>
            <person name="Slot J.C."/>
        </authorList>
    </citation>
    <scope>NUCLEOTIDE SEQUENCE [LARGE SCALE GENOMIC DNA]</scope>
    <source>
        <strain evidence="2 3">2629</strain>
    </source>
</reference>
<keyword evidence="3" id="KW-1185">Reference proteome</keyword>
<evidence type="ECO:0000313" key="3">
    <source>
        <dbReference type="Proteomes" id="UP000284842"/>
    </source>
</evidence>
<comment type="caution">
    <text evidence="2">The sequence shown here is derived from an EMBL/GenBank/DDBJ whole genome shotgun (WGS) entry which is preliminary data.</text>
</comment>
<feature type="compositionally biased region" description="Polar residues" evidence="1">
    <location>
        <begin position="545"/>
        <end position="561"/>
    </location>
</feature>
<gene>
    <name evidence="2" type="ORF">CVT24_009194</name>
</gene>
<feature type="compositionally biased region" description="Polar residues" evidence="1">
    <location>
        <begin position="500"/>
        <end position="515"/>
    </location>
</feature>
<feature type="compositionally biased region" description="Polar residues" evidence="1">
    <location>
        <begin position="149"/>
        <end position="160"/>
    </location>
</feature>
<proteinExistence type="predicted"/>
<name>A0A409Y8C5_9AGAR</name>
<feature type="region of interest" description="Disordered" evidence="1">
    <location>
        <begin position="209"/>
        <end position="255"/>
    </location>
</feature>
<feature type="region of interest" description="Disordered" evidence="1">
    <location>
        <begin position="797"/>
        <end position="848"/>
    </location>
</feature>
<evidence type="ECO:0000313" key="2">
    <source>
        <dbReference type="EMBL" id="PPQ99326.1"/>
    </source>
</evidence>
<protein>
    <submittedName>
        <fullName evidence="2">Uncharacterized protein</fullName>
    </submittedName>
</protein>
<dbReference type="AlphaFoldDB" id="A0A409Y8C5"/>
<feature type="compositionally biased region" description="Basic and acidic residues" evidence="1">
    <location>
        <begin position="118"/>
        <end position="146"/>
    </location>
</feature>
<feature type="region of interest" description="Disordered" evidence="1">
    <location>
        <begin position="493"/>
        <end position="568"/>
    </location>
</feature>
<dbReference type="InParanoid" id="A0A409Y8C5"/>
<dbReference type="EMBL" id="NHTK01001363">
    <property type="protein sequence ID" value="PPQ99326.1"/>
    <property type="molecule type" value="Genomic_DNA"/>
</dbReference>
<feature type="compositionally biased region" description="Acidic residues" evidence="1">
    <location>
        <begin position="797"/>
        <end position="817"/>
    </location>
</feature>
<feature type="compositionally biased region" description="Low complexity" evidence="1">
    <location>
        <begin position="212"/>
        <end position="233"/>
    </location>
</feature>
<feature type="region of interest" description="Disordered" evidence="1">
    <location>
        <begin position="917"/>
        <end position="941"/>
    </location>
</feature>
<feature type="compositionally biased region" description="Basic and acidic residues" evidence="1">
    <location>
        <begin position="923"/>
        <end position="932"/>
    </location>
</feature>
<organism evidence="2 3">
    <name type="scientific">Panaeolus cyanescens</name>
    <dbReference type="NCBI Taxonomy" id="181874"/>
    <lineage>
        <taxon>Eukaryota</taxon>
        <taxon>Fungi</taxon>
        <taxon>Dikarya</taxon>
        <taxon>Basidiomycota</taxon>
        <taxon>Agaricomycotina</taxon>
        <taxon>Agaricomycetes</taxon>
        <taxon>Agaricomycetidae</taxon>
        <taxon>Agaricales</taxon>
        <taxon>Agaricineae</taxon>
        <taxon>Galeropsidaceae</taxon>
        <taxon>Panaeolus</taxon>
    </lineage>
</organism>
<feature type="region of interest" description="Disordered" evidence="1">
    <location>
        <begin position="118"/>
        <end position="167"/>
    </location>
</feature>
<dbReference type="OrthoDB" id="3224257at2759"/>
<sequence length="1179" mass="129571">MLLKLIPAPPAPTIHFSLSFADLPPTLPSPSTWTAQIAHLMLEDLRPPSTIHCLDRAVGIANLLEEVAFDIEHGLVRCRFVDGSIEEWPFDTNTATQPQGLWTLMRALDEISKDVKESTIEDEKFSREERERELAEREKERAERSLLSKTPSLSRKTSMRWSRERGHKKQRSFFMQFVSNCVGSIIHLTSPNSPNHPSGTSTVNTLTFQQTSFPTSPSPTSSSFPASPHSAPPVLQSHPSLPEVPNSGGSVASSTTSYPSSPFLISLPSPHKGQIPITPPLPGASPRARALRRSARSALVDAYRRFVLDELKSRFPIPTIARSLDANERGLPNAMGFGGEPEVMGNPNEAWHAESRTNSLANKKSAFMVWTLHSARWRAMYRMREILVETGAVRPDAQIDANGNYLPDAELEKLGNDAWAVDWTLLEVELLRDVTGTPMAVSIVDRRCLKKQAVMESHSTPRAEQQSIHLVSNSPAHLPMGCLVTQQFGSGEEPRARFSVDSQSGFEPTTMNVPESFSDDESNASESHHDGTVVTSPTETEDNQTLETATDGSSLHTPTSASHEHSTPIIVIPGSETLNDKDLPAIPDVAPVPPAKSETPMPSEPQPLRFAHVLPRLYLQEYSELHALRGRLAHLIAFSASQDRIMREELQNRFQVLAVRSRRRAWSGIGWSLGPQGAGKEKGHWKAGLDSCYGLAAPFRSSPLARYSWTASEASTVPFPSDASFESTSIETLEVGEEFSDESLKACGPPVSRQASASSTISEVSSIFSTETASVNTEATSVDIPLSDEMFILGDEKDEDEEDCQSLDDDDFEDGQEEGQLWDRTTPSPPPNVTETVEGPVSPTSPSRSRNALAMALSKVKAKTLPSLGGRPGGALIPGLAAVTEEPEIMEVDVHDVPEDLESWRISQRRERTRLMRQKRERRGLDEVESQNKPKLPVQRGKKEKTFMGCDEVAVEGDEEDADSYGETDLELGLRPSFTPYVRVRTGPSVPVTWTQDTLGRDSLLYQPLSSSVGTTPASSMPSTPILRTIDVAARPCTPPPLSPPLNPPRSDSLYYSRRSNEFDDRGSNFEYEMAGYGHFTSPHSHSTVQSELIKEFTLSIDLPQRQRIVTPSMSSGSNPKVNFAPLPSRAFAAPASNPADLQKVRRRRMDREKAETLEMIFAPGPGKEVADLCAVQTV</sequence>
<accession>A0A409Y8C5</accession>